<evidence type="ECO:0000259" key="1">
    <source>
        <dbReference type="Pfam" id="PF01370"/>
    </source>
</evidence>
<dbReference type="SUPFAM" id="SSF51735">
    <property type="entry name" value="NAD(P)-binding Rossmann-fold domains"/>
    <property type="match status" value="1"/>
</dbReference>
<dbReference type="InterPro" id="IPR036291">
    <property type="entry name" value="NAD(P)-bd_dom_sf"/>
</dbReference>
<dbReference type="EMBL" id="RIZI01000164">
    <property type="protein sequence ID" value="RNF62197.1"/>
    <property type="molecule type" value="Genomic_DNA"/>
</dbReference>
<dbReference type="OrthoDB" id="9801056at2"/>
<organism evidence="2">
    <name type="scientific">Acidithiobacillus sulfuriphilus</name>
    <dbReference type="NCBI Taxonomy" id="1867749"/>
    <lineage>
        <taxon>Bacteria</taxon>
        <taxon>Pseudomonadati</taxon>
        <taxon>Pseudomonadota</taxon>
        <taxon>Acidithiobacillia</taxon>
        <taxon>Acidithiobacillales</taxon>
        <taxon>Acidithiobacillaceae</taxon>
        <taxon>Acidithiobacillus</taxon>
    </lineage>
</organism>
<dbReference type="InterPro" id="IPR050177">
    <property type="entry name" value="Lipid_A_modif_metabolic_enz"/>
</dbReference>
<name>A0A3M8R0W9_9PROT</name>
<comment type="caution">
    <text evidence="2">The sequence shown here is derived from an EMBL/GenBank/DDBJ whole genome shotgun (WGS) entry which is preliminary data.</text>
</comment>
<dbReference type="RefSeq" id="WP_123103781.1">
    <property type="nucleotide sequence ID" value="NZ_CP127527.1"/>
</dbReference>
<accession>A0A3M8R0W9</accession>
<dbReference type="AlphaFoldDB" id="A0A3M8R0W9"/>
<dbReference type="Pfam" id="PF01370">
    <property type="entry name" value="Epimerase"/>
    <property type="match status" value="1"/>
</dbReference>
<reference evidence="2" key="1">
    <citation type="submission" date="2018-10" db="EMBL/GenBank/DDBJ databases">
        <title>Acidithiobacillus sulfuriphilus sp. nov.: an extremely acidophilic sulfur-oxidizing chemolithotroph isolated from a neutral pH environment.</title>
        <authorList>
            <person name="Falagan C."/>
            <person name="Moya-Beltran A."/>
            <person name="Quatrini R."/>
            <person name="Johnson D.B."/>
        </authorList>
    </citation>
    <scope>NUCLEOTIDE SEQUENCE [LARGE SCALE GENOMIC DNA]</scope>
    <source>
        <strain evidence="2">CJ-2</strain>
    </source>
</reference>
<gene>
    <name evidence="2" type="ORF">EC580_07710</name>
</gene>
<proteinExistence type="predicted"/>
<dbReference type="Gene3D" id="3.40.50.720">
    <property type="entry name" value="NAD(P)-binding Rossmann-like Domain"/>
    <property type="match status" value="1"/>
</dbReference>
<evidence type="ECO:0000313" key="2">
    <source>
        <dbReference type="EMBL" id="RNF62197.1"/>
    </source>
</evidence>
<dbReference type="InterPro" id="IPR001509">
    <property type="entry name" value="Epimerase_deHydtase"/>
</dbReference>
<sequence>MRVLVTGAAGHTARALLPVLLADPDIEQVVALDRHPPILGHPRLSPVQADIRDPDLPRHLEGADVVIHLAFIVLAQSLGRQRHDRALMRAINVGGSRNLFRAARQAGVRQVVYTSSVAAYGAWPDNPARIPETQPCRPQPGFAYSEDKAAVEQWLDTFTGQHPDLAVTRLRLHAVIGPHAQALVNAIATSPVGLRLPDPDLRIQCVHEEDAVSAILAALHYGQKGIFNIAAPRPIPWQEIPRRLTLPIPIALAHRLHRMVWPFTDALGDPGWLWGLRYPLVVATQPAETELAWQARYDVAAAIAQVRAGK</sequence>
<dbReference type="PANTHER" id="PTHR43245">
    <property type="entry name" value="BIFUNCTIONAL POLYMYXIN RESISTANCE PROTEIN ARNA"/>
    <property type="match status" value="1"/>
</dbReference>
<feature type="domain" description="NAD-dependent epimerase/dehydratase" evidence="1">
    <location>
        <begin position="3"/>
        <end position="230"/>
    </location>
</feature>
<protein>
    <submittedName>
        <fullName evidence="2">NAD-dependent epimerase/dehydratase family protein</fullName>
    </submittedName>
</protein>